<feature type="transmembrane region" description="Helical" evidence="1">
    <location>
        <begin position="20"/>
        <end position="36"/>
    </location>
</feature>
<protein>
    <submittedName>
        <fullName evidence="2">Uncharacterized protein</fullName>
    </submittedName>
</protein>
<organism evidence="2">
    <name type="scientific">marine sediment metagenome</name>
    <dbReference type="NCBI Taxonomy" id="412755"/>
    <lineage>
        <taxon>unclassified sequences</taxon>
        <taxon>metagenomes</taxon>
        <taxon>ecological metagenomes</taxon>
    </lineage>
</organism>
<reference evidence="2" key="1">
    <citation type="journal article" date="2015" name="Nature">
        <title>Complex archaea that bridge the gap between prokaryotes and eukaryotes.</title>
        <authorList>
            <person name="Spang A."/>
            <person name="Saw J.H."/>
            <person name="Jorgensen S.L."/>
            <person name="Zaremba-Niedzwiedzka K."/>
            <person name="Martijn J."/>
            <person name="Lind A.E."/>
            <person name="van Eijk R."/>
            <person name="Schleper C."/>
            <person name="Guy L."/>
            <person name="Ettema T.J."/>
        </authorList>
    </citation>
    <scope>NUCLEOTIDE SEQUENCE</scope>
</reference>
<dbReference type="AlphaFoldDB" id="A0A0F9EIH8"/>
<evidence type="ECO:0000313" key="2">
    <source>
        <dbReference type="EMBL" id="KKL73789.1"/>
    </source>
</evidence>
<dbReference type="PROSITE" id="PS51257">
    <property type="entry name" value="PROKAR_LIPOPROTEIN"/>
    <property type="match status" value="1"/>
</dbReference>
<comment type="caution">
    <text evidence="2">The sequence shown here is derived from an EMBL/GenBank/DDBJ whole genome shotgun (WGS) entry which is preliminary data.</text>
</comment>
<proteinExistence type="predicted"/>
<evidence type="ECO:0000256" key="1">
    <source>
        <dbReference type="SAM" id="Phobius"/>
    </source>
</evidence>
<keyword evidence="1" id="KW-0812">Transmembrane</keyword>
<feature type="transmembrane region" description="Helical" evidence="1">
    <location>
        <begin position="42"/>
        <end position="64"/>
    </location>
</feature>
<feature type="transmembrane region" description="Helical" evidence="1">
    <location>
        <begin position="76"/>
        <end position="92"/>
    </location>
</feature>
<dbReference type="EMBL" id="LAZR01024854">
    <property type="protein sequence ID" value="KKL73789.1"/>
    <property type="molecule type" value="Genomic_DNA"/>
</dbReference>
<name>A0A0F9EIH8_9ZZZZ</name>
<accession>A0A0F9EIH8</accession>
<keyword evidence="1" id="KW-1133">Transmembrane helix</keyword>
<feature type="transmembrane region" description="Helical" evidence="1">
    <location>
        <begin position="98"/>
        <end position="116"/>
    </location>
</feature>
<sequence length="122" mass="13552">MSVGKITFNSTNEISWKLNFIWILVPFTIACGIWGLGTGWEIFAWCIAVFATVFVGGVAILRLLGHIVTIDPGEKMLLSLCGGFIWGAAMIFTWPGDWIGPVYLIVIFLNFCLLEIKRPKKG</sequence>
<gene>
    <name evidence="2" type="ORF">LCGC14_2071380</name>
</gene>
<keyword evidence="1" id="KW-0472">Membrane</keyword>